<organism evidence="5 6">
    <name type="scientific">Mucilaginibacter paludis DSM 18603</name>
    <dbReference type="NCBI Taxonomy" id="714943"/>
    <lineage>
        <taxon>Bacteria</taxon>
        <taxon>Pseudomonadati</taxon>
        <taxon>Bacteroidota</taxon>
        <taxon>Sphingobacteriia</taxon>
        <taxon>Sphingobacteriales</taxon>
        <taxon>Sphingobacteriaceae</taxon>
        <taxon>Mucilaginibacter</taxon>
    </lineage>
</organism>
<dbReference type="InterPro" id="IPR050155">
    <property type="entry name" value="HAD-like_hydrolase_sf"/>
</dbReference>
<reference evidence="5" key="1">
    <citation type="submission" date="2011-09" db="EMBL/GenBank/DDBJ databases">
        <title>The permanent draft genome of Mucilaginibacter paludis DSM 18603.</title>
        <authorList>
            <consortium name="US DOE Joint Genome Institute (JGI-PGF)"/>
            <person name="Lucas S."/>
            <person name="Han J."/>
            <person name="Lapidus A."/>
            <person name="Bruce D."/>
            <person name="Goodwin L."/>
            <person name="Pitluck S."/>
            <person name="Peters L."/>
            <person name="Kyrpides N."/>
            <person name="Mavromatis K."/>
            <person name="Ivanova N."/>
            <person name="Mikhailova N."/>
            <person name="Held B."/>
            <person name="Detter J.C."/>
            <person name="Tapia R."/>
            <person name="Han C."/>
            <person name="Land M."/>
            <person name="Hauser L."/>
            <person name="Markowitz V."/>
            <person name="Cheng J.-F."/>
            <person name="Hugenholtz P."/>
            <person name="Woyke T."/>
            <person name="Wu D."/>
            <person name="Tindall B."/>
            <person name="Brambilla E."/>
            <person name="Klenk H.-P."/>
            <person name="Eisen J.A."/>
        </authorList>
    </citation>
    <scope>NUCLEOTIDE SEQUENCE [LARGE SCALE GENOMIC DNA]</scope>
    <source>
        <strain evidence="5">DSM 18603</strain>
    </source>
</reference>
<dbReference type="eggNOG" id="COG0546">
    <property type="taxonomic scope" value="Bacteria"/>
</dbReference>
<dbReference type="STRING" id="714943.Mucpa_4362"/>
<dbReference type="EC" id="3.1.3.18" evidence="4"/>
<dbReference type="PANTHER" id="PTHR43434">
    <property type="entry name" value="PHOSPHOGLYCOLATE PHOSPHATASE"/>
    <property type="match status" value="1"/>
</dbReference>
<dbReference type="RefSeq" id="WP_008509278.1">
    <property type="nucleotide sequence ID" value="NZ_CM001403.1"/>
</dbReference>
<evidence type="ECO:0000256" key="1">
    <source>
        <dbReference type="ARBA" id="ARBA00000830"/>
    </source>
</evidence>
<evidence type="ECO:0000313" key="6">
    <source>
        <dbReference type="Proteomes" id="UP000002774"/>
    </source>
</evidence>
<dbReference type="PANTHER" id="PTHR43434:SF1">
    <property type="entry name" value="PHOSPHOGLYCOLATE PHOSPHATASE"/>
    <property type="match status" value="1"/>
</dbReference>
<evidence type="ECO:0000313" key="5">
    <source>
        <dbReference type="EMBL" id="EHQ28452.1"/>
    </source>
</evidence>
<dbReference type="GO" id="GO:0005829">
    <property type="term" value="C:cytosol"/>
    <property type="evidence" value="ECO:0007669"/>
    <property type="project" value="TreeGrafter"/>
</dbReference>
<comment type="similarity">
    <text evidence="3">Belongs to the HAD-like hydrolase superfamily. CbbY/CbbZ/Gph/YieH family.</text>
</comment>
<keyword evidence="6" id="KW-1185">Reference proteome</keyword>
<dbReference type="Pfam" id="PF13419">
    <property type="entry name" value="HAD_2"/>
    <property type="match status" value="1"/>
</dbReference>
<dbReference type="GO" id="GO:0006281">
    <property type="term" value="P:DNA repair"/>
    <property type="evidence" value="ECO:0007669"/>
    <property type="project" value="TreeGrafter"/>
</dbReference>
<dbReference type="AlphaFoldDB" id="H1Y0I5"/>
<keyword evidence="5" id="KW-0378">Hydrolase</keyword>
<accession>H1Y0I5</accession>
<dbReference type="Gene3D" id="3.40.50.1000">
    <property type="entry name" value="HAD superfamily/HAD-like"/>
    <property type="match status" value="1"/>
</dbReference>
<dbReference type="InterPro" id="IPR041492">
    <property type="entry name" value="HAD_2"/>
</dbReference>
<protein>
    <recommendedName>
        <fullName evidence="4">phosphoglycolate phosphatase</fullName>
        <ecNumber evidence="4">3.1.3.18</ecNumber>
    </recommendedName>
</protein>
<dbReference type="OrthoDB" id="9807630at2"/>
<dbReference type="SUPFAM" id="SSF56784">
    <property type="entry name" value="HAD-like"/>
    <property type="match status" value="1"/>
</dbReference>
<dbReference type="SFLD" id="SFLDS00003">
    <property type="entry name" value="Haloacid_Dehalogenase"/>
    <property type="match status" value="1"/>
</dbReference>
<dbReference type="InterPro" id="IPR023198">
    <property type="entry name" value="PGP-like_dom2"/>
</dbReference>
<dbReference type="InterPro" id="IPR023214">
    <property type="entry name" value="HAD_sf"/>
</dbReference>
<gene>
    <name evidence="5" type="ORF">Mucpa_4362</name>
</gene>
<name>H1Y0I5_9SPHI</name>
<dbReference type="HOGENOM" id="CLU_100976_1_0_10"/>
<evidence type="ECO:0000256" key="2">
    <source>
        <dbReference type="ARBA" id="ARBA00004818"/>
    </source>
</evidence>
<dbReference type="Gene3D" id="1.10.150.240">
    <property type="entry name" value="Putative phosphatase, domain 2"/>
    <property type="match status" value="1"/>
</dbReference>
<evidence type="ECO:0000256" key="3">
    <source>
        <dbReference type="ARBA" id="ARBA00006171"/>
    </source>
</evidence>
<comment type="catalytic activity">
    <reaction evidence="1">
        <text>2-phosphoglycolate + H2O = glycolate + phosphate</text>
        <dbReference type="Rhea" id="RHEA:14369"/>
        <dbReference type="ChEBI" id="CHEBI:15377"/>
        <dbReference type="ChEBI" id="CHEBI:29805"/>
        <dbReference type="ChEBI" id="CHEBI:43474"/>
        <dbReference type="ChEBI" id="CHEBI:58033"/>
        <dbReference type="EC" id="3.1.3.18"/>
    </reaction>
</comment>
<dbReference type="GO" id="GO:0008967">
    <property type="term" value="F:phosphoglycolate phosphatase activity"/>
    <property type="evidence" value="ECO:0007669"/>
    <property type="project" value="UniProtKB-EC"/>
</dbReference>
<comment type="pathway">
    <text evidence="2">Organic acid metabolism; glycolate biosynthesis; glycolate from 2-phosphoglycolate: step 1/1.</text>
</comment>
<dbReference type="SFLD" id="SFLDG01129">
    <property type="entry name" value="C1.5:_HAD__Beta-PGM__Phosphata"/>
    <property type="match status" value="1"/>
</dbReference>
<dbReference type="Proteomes" id="UP000002774">
    <property type="component" value="Chromosome"/>
</dbReference>
<dbReference type="CDD" id="cd01427">
    <property type="entry name" value="HAD_like"/>
    <property type="match status" value="1"/>
</dbReference>
<evidence type="ECO:0000256" key="4">
    <source>
        <dbReference type="ARBA" id="ARBA00013078"/>
    </source>
</evidence>
<dbReference type="EMBL" id="CM001403">
    <property type="protein sequence ID" value="EHQ28452.1"/>
    <property type="molecule type" value="Genomic_DNA"/>
</dbReference>
<dbReference type="InterPro" id="IPR036412">
    <property type="entry name" value="HAD-like_sf"/>
</dbReference>
<proteinExistence type="inferred from homology"/>
<sequence length="207" mass="23819">MFENYKVIIWDFDGVIMDSMPIRGLGFEKVLASYPREQVEELLAFHEENGGLSRYVKFRYFFEQIRKQEISEDEVIELAKSFNRIMLSLLIDEKLLINDSVEFIRKNADKYEMHIASGSDGVELNEICKGLNLSLFFKSINGSPTPKTEIVKQLLSKNNYNISDVVLIGDSKNDYDATVDNNIDFAGYNNESMLNLTNKYIYSFGSL</sequence>